<reference evidence="1 2" key="1">
    <citation type="submission" date="2021-04" db="EMBL/GenBank/DDBJ databases">
        <title>Draft Genome of Aeromonas popoffii ID682, isolated from a natural water source in Idaho.</title>
        <authorList>
            <person name="Testerman T."/>
            <person name="Graf J."/>
        </authorList>
    </citation>
    <scope>NUCLEOTIDE SEQUENCE [LARGE SCALE GENOMIC DNA]</scope>
    <source>
        <strain evidence="1 2">ID682</strain>
    </source>
</reference>
<accession>A0ABS5GTX2</accession>
<protein>
    <submittedName>
        <fullName evidence="1">Uncharacterized protein</fullName>
    </submittedName>
</protein>
<sequence length="51" mass="5480">MTQNTRKIALNKVCTTSLMASFANGVVSYDLLLDSLFALIALPNSPAARHT</sequence>
<proteinExistence type="predicted"/>
<organism evidence="1 2">
    <name type="scientific">Aeromonas popoffii</name>
    <dbReference type="NCBI Taxonomy" id="70856"/>
    <lineage>
        <taxon>Bacteria</taxon>
        <taxon>Pseudomonadati</taxon>
        <taxon>Pseudomonadota</taxon>
        <taxon>Gammaproteobacteria</taxon>
        <taxon>Aeromonadales</taxon>
        <taxon>Aeromonadaceae</taxon>
        <taxon>Aeromonas</taxon>
    </lineage>
</organism>
<evidence type="ECO:0000313" key="1">
    <source>
        <dbReference type="EMBL" id="MBR7630586.1"/>
    </source>
</evidence>
<evidence type="ECO:0000313" key="2">
    <source>
        <dbReference type="Proteomes" id="UP000675653"/>
    </source>
</evidence>
<keyword evidence="2" id="KW-1185">Reference proteome</keyword>
<dbReference type="RefSeq" id="WP_212514253.1">
    <property type="nucleotide sequence ID" value="NZ_CAWQDX010000071.1"/>
</dbReference>
<name>A0ABS5GTX2_9GAMM</name>
<dbReference type="EMBL" id="JAGRZL010000047">
    <property type="protein sequence ID" value="MBR7630586.1"/>
    <property type="molecule type" value="Genomic_DNA"/>
</dbReference>
<gene>
    <name evidence="1" type="ORF">KAT72_16525</name>
</gene>
<comment type="caution">
    <text evidence="1">The sequence shown here is derived from an EMBL/GenBank/DDBJ whole genome shotgun (WGS) entry which is preliminary data.</text>
</comment>
<dbReference type="Proteomes" id="UP000675653">
    <property type="component" value="Unassembled WGS sequence"/>
</dbReference>